<keyword evidence="10" id="KW-1185">Reference proteome</keyword>
<keyword evidence="6" id="KW-1133">Transmembrane helix</keyword>
<gene>
    <name evidence="9" type="ORF">Lalb_Chr15g0078021</name>
</gene>
<dbReference type="EMBL" id="WOCE01000015">
    <property type="protein sequence ID" value="KAE9598203.1"/>
    <property type="molecule type" value="Genomic_DNA"/>
</dbReference>
<evidence type="ECO:0000256" key="4">
    <source>
        <dbReference type="ARBA" id="ARBA00022692"/>
    </source>
</evidence>
<keyword evidence="7" id="KW-0472">Membrane</keyword>
<evidence type="ECO:0000313" key="9">
    <source>
        <dbReference type="EMBL" id="KAE9598203.1"/>
    </source>
</evidence>
<evidence type="ECO:0000256" key="1">
    <source>
        <dbReference type="ARBA" id="ARBA00004477"/>
    </source>
</evidence>
<sequence length="57" mass="6406">MGFMMWMAGSTVHLFNIGITSSALWQPISHYNLSERLNAMGFLPSHTSDWVSSLPHI</sequence>
<dbReference type="AlphaFoldDB" id="A0A6A4P077"/>
<feature type="signal peptide" evidence="8">
    <location>
        <begin position="1"/>
        <end position="22"/>
    </location>
</feature>
<name>A0A6A4P077_LUPAL</name>
<evidence type="ECO:0000256" key="7">
    <source>
        <dbReference type="ARBA" id="ARBA00023136"/>
    </source>
</evidence>
<dbReference type="PANTHER" id="PTHR19315">
    <property type="entry name" value="ER MEMBRANE PROTEIN COMPLEX SUBUNIT 4"/>
    <property type="match status" value="1"/>
</dbReference>
<evidence type="ECO:0000313" key="10">
    <source>
        <dbReference type="Proteomes" id="UP000447434"/>
    </source>
</evidence>
<protein>
    <recommendedName>
        <fullName evidence="3">ER membrane protein complex subunit 4</fullName>
    </recommendedName>
</protein>
<proteinExistence type="inferred from homology"/>
<dbReference type="Proteomes" id="UP000447434">
    <property type="component" value="Chromosome 15"/>
</dbReference>
<dbReference type="GO" id="GO:0005789">
    <property type="term" value="C:endoplasmic reticulum membrane"/>
    <property type="evidence" value="ECO:0007669"/>
    <property type="project" value="UniProtKB-SubCell"/>
</dbReference>
<comment type="caution">
    <text evidence="9">The sequence shown here is derived from an EMBL/GenBank/DDBJ whole genome shotgun (WGS) entry which is preliminary data.</text>
</comment>
<reference evidence="10" key="1">
    <citation type="journal article" date="2020" name="Nat. Commun.">
        <title>Genome sequence of the cluster root forming white lupin.</title>
        <authorList>
            <person name="Hufnagel B."/>
            <person name="Marques A."/>
            <person name="Soriano A."/>
            <person name="Marques L."/>
            <person name="Divol F."/>
            <person name="Doumas P."/>
            <person name="Sallet E."/>
            <person name="Mancinotti D."/>
            <person name="Carrere S."/>
            <person name="Marande W."/>
            <person name="Arribat S."/>
            <person name="Keller J."/>
            <person name="Huneau C."/>
            <person name="Blein T."/>
            <person name="Aime D."/>
            <person name="Laguerre M."/>
            <person name="Taylor J."/>
            <person name="Schubert V."/>
            <person name="Nelson M."/>
            <person name="Geu-Flores F."/>
            <person name="Crespi M."/>
            <person name="Gallardo-Guerrero K."/>
            <person name="Delaux P.-M."/>
            <person name="Salse J."/>
            <person name="Berges H."/>
            <person name="Guyot R."/>
            <person name="Gouzy J."/>
            <person name="Peret B."/>
        </authorList>
    </citation>
    <scope>NUCLEOTIDE SEQUENCE [LARGE SCALE GENOMIC DNA]</scope>
    <source>
        <strain evidence="10">cv. Amiga</strain>
    </source>
</reference>
<dbReference type="Pfam" id="PF06417">
    <property type="entry name" value="EMC4"/>
    <property type="match status" value="1"/>
</dbReference>
<evidence type="ECO:0000256" key="5">
    <source>
        <dbReference type="ARBA" id="ARBA00022824"/>
    </source>
</evidence>
<organism evidence="9 10">
    <name type="scientific">Lupinus albus</name>
    <name type="common">White lupine</name>
    <name type="synonym">Lupinus termis</name>
    <dbReference type="NCBI Taxonomy" id="3870"/>
    <lineage>
        <taxon>Eukaryota</taxon>
        <taxon>Viridiplantae</taxon>
        <taxon>Streptophyta</taxon>
        <taxon>Embryophyta</taxon>
        <taxon>Tracheophyta</taxon>
        <taxon>Spermatophyta</taxon>
        <taxon>Magnoliopsida</taxon>
        <taxon>eudicotyledons</taxon>
        <taxon>Gunneridae</taxon>
        <taxon>Pentapetalae</taxon>
        <taxon>rosids</taxon>
        <taxon>fabids</taxon>
        <taxon>Fabales</taxon>
        <taxon>Fabaceae</taxon>
        <taxon>Papilionoideae</taxon>
        <taxon>50 kb inversion clade</taxon>
        <taxon>genistoids sensu lato</taxon>
        <taxon>core genistoids</taxon>
        <taxon>Genisteae</taxon>
        <taxon>Lupinus</taxon>
    </lineage>
</organism>
<feature type="chain" id="PRO_5025498135" description="ER membrane protein complex subunit 4" evidence="8">
    <location>
        <begin position="23"/>
        <end position="57"/>
    </location>
</feature>
<keyword evidence="5" id="KW-0256">Endoplasmic reticulum</keyword>
<evidence type="ECO:0000256" key="8">
    <source>
        <dbReference type="SAM" id="SignalP"/>
    </source>
</evidence>
<dbReference type="InterPro" id="IPR009445">
    <property type="entry name" value="TMEM85/Emc4"/>
</dbReference>
<evidence type="ECO:0000256" key="6">
    <source>
        <dbReference type="ARBA" id="ARBA00022989"/>
    </source>
</evidence>
<accession>A0A6A4P077</accession>
<comment type="similarity">
    <text evidence="2">Belongs to the EMC4 family.</text>
</comment>
<keyword evidence="8" id="KW-0732">Signal</keyword>
<keyword evidence="4" id="KW-0812">Transmembrane</keyword>
<comment type="subcellular location">
    <subcellularLocation>
        <location evidence="1">Endoplasmic reticulum membrane</location>
        <topology evidence="1">Multi-pass membrane protein</topology>
    </subcellularLocation>
</comment>
<evidence type="ECO:0000256" key="3">
    <source>
        <dbReference type="ARBA" id="ARBA00020820"/>
    </source>
</evidence>
<dbReference type="OrthoDB" id="369569at2759"/>
<evidence type="ECO:0000256" key="2">
    <source>
        <dbReference type="ARBA" id="ARBA00007715"/>
    </source>
</evidence>